<dbReference type="HOGENOM" id="CLU_1694185_0_0_0"/>
<organism evidence="1 2">
    <name type="scientific">Rubinisphaera brasiliensis (strain ATCC 49424 / DSM 5305 / JCM 21570 / IAM 15109 / NBRC 103401 / IFAM 1448)</name>
    <name type="common">Planctomyces brasiliensis</name>
    <dbReference type="NCBI Taxonomy" id="756272"/>
    <lineage>
        <taxon>Bacteria</taxon>
        <taxon>Pseudomonadati</taxon>
        <taxon>Planctomycetota</taxon>
        <taxon>Planctomycetia</taxon>
        <taxon>Planctomycetales</taxon>
        <taxon>Planctomycetaceae</taxon>
        <taxon>Rubinisphaera</taxon>
    </lineage>
</organism>
<name>F0SQY8_RUBBR</name>
<reference evidence="2" key="1">
    <citation type="submission" date="2011-02" db="EMBL/GenBank/DDBJ databases">
        <title>The complete genome of Planctomyces brasiliensis DSM 5305.</title>
        <authorList>
            <person name="Lucas S."/>
            <person name="Copeland A."/>
            <person name="Lapidus A."/>
            <person name="Bruce D."/>
            <person name="Goodwin L."/>
            <person name="Pitluck S."/>
            <person name="Kyrpides N."/>
            <person name="Mavromatis K."/>
            <person name="Pagani I."/>
            <person name="Ivanova N."/>
            <person name="Ovchinnikova G."/>
            <person name="Lu M."/>
            <person name="Detter J.C."/>
            <person name="Han C."/>
            <person name="Land M."/>
            <person name="Hauser L."/>
            <person name="Markowitz V."/>
            <person name="Cheng J.-F."/>
            <person name="Hugenholtz P."/>
            <person name="Woyke T."/>
            <person name="Wu D."/>
            <person name="Tindall B."/>
            <person name="Pomrenke H.G."/>
            <person name="Brambilla E."/>
            <person name="Klenk H.-P."/>
            <person name="Eisen J.A."/>
        </authorList>
    </citation>
    <scope>NUCLEOTIDE SEQUENCE [LARGE SCALE GENOMIC DNA]</scope>
    <source>
        <strain evidence="2">ATCC 49424 / DSM 5305 / JCM 21570 / NBRC 103401 / IFAM 1448</strain>
    </source>
</reference>
<keyword evidence="2" id="KW-1185">Reference proteome</keyword>
<evidence type="ECO:0000313" key="2">
    <source>
        <dbReference type="Proteomes" id="UP000006860"/>
    </source>
</evidence>
<sequence>MFAESRHYIAAIPTVPSGKSHPAASPGVVSNTISQYPNQLPSHDLQHFTGEIHTDSSTKQTCTQACKFYKNLVAAPRIALFRPRERIPHWCNVPGGVNSLFAGHSSLKRRYGVEQTALNGGNGGGAEAIGGEVINRHFAVFFQQQLPHHQSGDGG</sequence>
<dbReference type="KEGG" id="pbs:Plabr_2609"/>
<dbReference type="AlphaFoldDB" id="F0SQY8"/>
<evidence type="ECO:0000313" key="1">
    <source>
        <dbReference type="EMBL" id="ADY60209.1"/>
    </source>
</evidence>
<proteinExistence type="predicted"/>
<dbReference type="EMBL" id="CP002546">
    <property type="protein sequence ID" value="ADY60209.1"/>
    <property type="molecule type" value="Genomic_DNA"/>
</dbReference>
<protein>
    <submittedName>
        <fullName evidence="1">Uncharacterized protein</fullName>
    </submittedName>
</protein>
<dbReference type="Proteomes" id="UP000006860">
    <property type="component" value="Chromosome"/>
</dbReference>
<gene>
    <name evidence="1" type="ordered locus">Plabr_2609</name>
</gene>
<accession>F0SQY8</accession>